<evidence type="ECO:0000256" key="3">
    <source>
        <dbReference type="ARBA" id="ARBA00022989"/>
    </source>
</evidence>
<keyword evidence="5" id="KW-0732">Signal</keyword>
<dbReference type="AlphaFoldDB" id="A0A0L0CY39"/>
<keyword evidence="4" id="KW-0472">Membrane</keyword>
<dbReference type="InterPro" id="IPR045120">
    <property type="entry name" value="Suco/Slp1-like"/>
</dbReference>
<keyword evidence="3" id="KW-1133">Transmembrane helix</keyword>
<name>A0A0L0CY39_PLAFA</name>
<reference evidence="7" key="1">
    <citation type="submission" date="2015-07" db="EMBL/GenBank/DDBJ databases">
        <title>Annotation of Plasmodium falciparum RAJ116.</title>
        <authorList>
            <consortium name="The Broad Institute Genome Sequencing Platform"/>
            <person name="Volkman S.K."/>
            <person name="Neafsey D.E."/>
            <person name="Dash A.P."/>
            <person name="Chitnis C.E."/>
            <person name="Hartl D.L."/>
            <person name="Young S.K."/>
            <person name="Zeng Q."/>
            <person name="Koehrsen M."/>
            <person name="Alvarado L."/>
            <person name="Berlin A."/>
            <person name="Borenstein D."/>
            <person name="Chapman S.B."/>
            <person name="Chen Z."/>
            <person name="Engels R."/>
            <person name="Freedman E."/>
            <person name="Gellesch M."/>
            <person name="Goldberg J."/>
            <person name="Griggs A."/>
            <person name="Gujja S."/>
            <person name="Heilman E.R."/>
            <person name="Heiman D.I."/>
            <person name="Howarth C."/>
            <person name="Jen D."/>
            <person name="Larson L."/>
            <person name="Mehta T."/>
            <person name="Neiman D."/>
            <person name="Park D."/>
            <person name="Pearson M."/>
            <person name="Roberts A."/>
            <person name="Saif S."/>
            <person name="Shea T."/>
            <person name="Shenoy N."/>
            <person name="Sisk P."/>
            <person name="Stolte C."/>
            <person name="Sykes S."/>
            <person name="Walk T."/>
            <person name="White J."/>
            <person name="Yandava C."/>
            <person name="Haas B."/>
            <person name="Henn M.R."/>
            <person name="Nusbaum C."/>
            <person name="Birren B."/>
        </authorList>
    </citation>
    <scope>NUCLEOTIDE SEQUENCE [LARGE SCALE GENOMIC DNA]</scope>
    <source>
        <strain evidence="7">RAJ116</strain>
    </source>
</reference>
<organism evidence="6 7">
    <name type="scientific">Plasmodium falciparum RAJ116</name>
    <dbReference type="NCBI Taxonomy" id="580058"/>
    <lineage>
        <taxon>Eukaryota</taxon>
        <taxon>Sar</taxon>
        <taxon>Alveolata</taxon>
        <taxon>Apicomplexa</taxon>
        <taxon>Aconoidasida</taxon>
        <taxon>Haemosporida</taxon>
        <taxon>Plasmodiidae</taxon>
        <taxon>Plasmodium</taxon>
        <taxon>Plasmodium (Laverania)</taxon>
    </lineage>
</organism>
<evidence type="ECO:0000313" key="7">
    <source>
        <dbReference type="Proteomes" id="UP000054566"/>
    </source>
</evidence>
<dbReference type="OrthoDB" id="266334at2759"/>
<comment type="subcellular location">
    <subcellularLocation>
        <location evidence="1">Membrane</location>
    </subcellularLocation>
</comment>
<dbReference type="PANTHER" id="PTHR12953:SF0">
    <property type="entry name" value="SUN DOMAIN-CONTAINING OSSIFICATION FACTOR"/>
    <property type="match status" value="1"/>
</dbReference>
<dbReference type="GO" id="GO:0005737">
    <property type="term" value="C:cytoplasm"/>
    <property type="evidence" value="ECO:0007669"/>
    <property type="project" value="TreeGrafter"/>
</dbReference>
<evidence type="ECO:0000256" key="2">
    <source>
        <dbReference type="ARBA" id="ARBA00022692"/>
    </source>
</evidence>
<evidence type="ECO:0000256" key="4">
    <source>
        <dbReference type="ARBA" id="ARBA00023136"/>
    </source>
</evidence>
<keyword evidence="2" id="KW-0812">Transmembrane</keyword>
<evidence type="ECO:0000256" key="1">
    <source>
        <dbReference type="ARBA" id="ARBA00004370"/>
    </source>
</evidence>
<accession>A0A0L0CY39</accession>
<evidence type="ECO:0000256" key="5">
    <source>
        <dbReference type="SAM" id="SignalP"/>
    </source>
</evidence>
<sequence>MIWGFLISVNFLSFLIKSFFTPKATIYRNDLYTNYTNSSTEKYILGENYNLTSLKLKIDFGSLDTGTKIIEYSKGIINIRSIQQYDYDSYMLTPCNSDIWWIYSFSDIIHIEKIVMYIPATKWEKLREDINKFLQKVLNYLILYEYCKNFR</sequence>
<reference evidence="7" key="2">
    <citation type="submission" date="2015-07" db="EMBL/GenBank/DDBJ databases">
        <title>The genome sequence of Plasmodium falciparum RAJ116.</title>
        <authorList>
            <consortium name="The Broad Institute Genome Sequencing Platform"/>
            <person name="Volkman S.K."/>
            <person name="Neafsey D.E."/>
            <person name="Dash A.P."/>
            <person name="Chitnis C.E."/>
            <person name="Hartl D.L."/>
            <person name="Young S.K."/>
            <person name="Kodira C.D."/>
            <person name="Zeng Q."/>
            <person name="Koehrsen M."/>
            <person name="Godfrey P."/>
            <person name="Alvarado L."/>
            <person name="Berlin A."/>
            <person name="Borenstein D."/>
            <person name="Chen Z."/>
            <person name="Engels R."/>
            <person name="Freedman E."/>
            <person name="Gellesch M."/>
            <person name="Goldberg J."/>
            <person name="Griggs A."/>
            <person name="Gujja S."/>
            <person name="Heiman D."/>
            <person name="Hepburn T."/>
            <person name="Howarth C."/>
            <person name="Jen D."/>
            <person name="Larson L."/>
            <person name="Lewis B."/>
            <person name="Mehta T."/>
            <person name="Park D."/>
            <person name="Pearson M."/>
            <person name="Roberts A."/>
            <person name="Saif S."/>
            <person name="Shea T."/>
            <person name="Shenoy N."/>
            <person name="Sisk P."/>
            <person name="Stolte C."/>
            <person name="Sykes S."/>
            <person name="Walk T."/>
            <person name="White J."/>
            <person name="Yandava C."/>
            <person name="Wirth D.F."/>
            <person name="Nusbaum C."/>
            <person name="Birren B."/>
        </authorList>
    </citation>
    <scope>NUCLEOTIDE SEQUENCE [LARGE SCALE GENOMIC DNA]</scope>
    <source>
        <strain evidence="7">RAJ116</strain>
    </source>
</reference>
<evidence type="ECO:0000313" key="6">
    <source>
        <dbReference type="EMBL" id="KNC37223.1"/>
    </source>
</evidence>
<protein>
    <submittedName>
        <fullName evidence="6">Uncharacterized protein</fullName>
    </submittedName>
</protein>
<feature type="chain" id="PRO_5005537011" evidence="5">
    <location>
        <begin position="19"/>
        <end position="151"/>
    </location>
</feature>
<dbReference type="GO" id="GO:0016020">
    <property type="term" value="C:membrane"/>
    <property type="evidence" value="ECO:0007669"/>
    <property type="project" value="UniProtKB-SubCell"/>
</dbReference>
<dbReference type="EMBL" id="GG664429">
    <property type="protein sequence ID" value="KNC37223.1"/>
    <property type="molecule type" value="Genomic_DNA"/>
</dbReference>
<gene>
    <name evidence="6" type="ORF">PFLG_01983</name>
</gene>
<dbReference type="GO" id="GO:0034975">
    <property type="term" value="P:protein folding in endoplasmic reticulum"/>
    <property type="evidence" value="ECO:0007669"/>
    <property type="project" value="TreeGrafter"/>
</dbReference>
<proteinExistence type="predicted"/>
<dbReference type="Proteomes" id="UP000054566">
    <property type="component" value="Unassembled WGS sequence"/>
</dbReference>
<feature type="signal peptide" evidence="5">
    <location>
        <begin position="1"/>
        <end position="18"/>
    </location>
</feature>
<dbReference type="PANTHER" id="PTHR12953">
    <property type="entry name" value="MEMBRANE PROTEIN CH1 RELATED"/>
    <property type="match status" value="1"/>
</dbReference>